<name>E8LXK7_9VIBR</name>
<dbReference type="PANTHER" id="PTHR30204">
    <property type="entry name" value="REDOX-CYCLING DRUG-SENSING TRANSCRIPTIONAL ACTIVATOR SOXR"/>
    <property type="match status" value="1"/>
</dbReference>
<dbReference type="SMART" id="SM00422">
    <property type="entry name" value="HTH_MERR"/>
    <property type="match status" value="1"/>
</dbReference>
<dbReference type="RefSeq" id="WP_006880549.1">
    <property type="nucleotide sequence ID" value="NZ_AEVS01000081.1"/>
</dbReference>
<keyword evidence="6" id="KW-1185">Reference proteome</keyword>
<evidence type="ECO:0000256" key="1">
    <source>
        <dbReference type="ARBA" id="ARBA00023015"/>
    </source>
</evidence>
<dbReference type="OrthoDB" id="9800334at2"/>
<dbReference type="Pfam" id="PF13411">
    <property type="entry name" value="MerR_1"/>
    <property type="match status" value="1"/>
</dbReference>
<protein>
    <submittedName>
        <fullName evidence="5">Transcriptional regulator MerR family protein</fullName>
    </submittedName>
</protein>
<dbReference type="GO" id="GO:0003700">
    <property type="term" value="F:DNA-binding transcription factor activity"/>
    <property type="evidence" value="ECO:0007669"/>
    <property type="project" value="InterPro"/>
</dbReference>
<sequence>MDCEEKQYAIREVSQITGVKPVTLRAWQRRYNLIQPHRTEKGHRIYTERHVALIGEIQSWLSKGVPIGKVKNVLEVNDSSEVNELPIAAQLTEVPRLLEALVALNQTKADSIIGMVLKEYPLDIVEQQFIQPVEKALSMVRFGSRSLQTGMMRTLMVARLNDILQAENKAAGNKRAALICYESVNDIQSRLWALKLSQRGLYMVIIDGVDELSGLIDHPDLNVYDTLALYSSKPLNAAQTSNVERLKQSFAGTLVLSEMIESE</sequence>
<dbReference type="EMBL" id="AEVS01000081">
    <property type="protein sequence ID" value="EGA64618.1"/>
    <property type="molecule type" value="Genomic_DNA"/>
</dbReference>
<dbReference type="CDD" id="cd01104">
    <property type="entry name" value="HTH_MlrA-CarA"/>
    <property type="match status" value="1"/>
</dbReference>
<dbReference type="InterPro" id="IPR009061">
    <property type="entry name" value="DNA-bd_dom_put_sf"/>
</dbReference>
<dbReference type="SUPFAM" id="SSF46955">
    <property type="entry name" value="Putative DNA-binding domain"/>
    <property type="match status" value="1"/>
</dbReference>
<evidence type="ECO:0000256" key="2">
    <source>
        <dbReference type="ARBA" id="ARBA00023125"/>
    </source>
</evidence>
<dbReference type="PANTHER" id="PTHR30204:SF67">
    <property type="entry name" value="HTH-TYPE TRANSCRIPTIONAL REGULATOR MLRA-RELATED"/>
    <property type="match status" value="1"/>
</dbReference>
<keyword evidence="2" id="KW-0238">DNA-binding</keyword>
<dbReference type="GO" id="GO:0003677">
    <property type="term" value="F:DNA binding"/>
    <property type="evidence" value="ECO:0007669"/>
    <property type="project" value="UniProtKB-KW"/>
</dbReference>
<reference evidence="5 6" key="1">
    <citation type="journal article" date="2012" name="Int. J. Syst. Evol. Microbiol.">
        <title>Vibrio caribbeanicus sp. nov., isolated from the marine sponge Scleritoderma cyanea.</title>
        <authorList>
            <person name="Hoffmann M."/>
            <person name="Monday S.R."/>
            <person name="Allard M.W."/>
            <person name="Strain E.A."/>
            <person name="Whittaker P."/>
            <person name="Naum M."/>
            <person name="McCarthy P.J."/>
            <person name="Lopez J.V."/>
            <person name="Fischer M."/>
            <person name="Brown E.W."/>
        </authorList>
    </citation>
    <scope>NUCLEOTIDE SEQUENCE [LARGE SCALE GENOMIC DNA]</scope>
    <source>
        <strain evidence="5 6">LMG 20546</strain>
    </source>
</reference>
<keyword evidence="3" id="KW-0804">Transcription</keyword>
<organism evidence="5 6">
    <name type="scientific">Vibrio brasiliensis LMG 20546</name>
    <dbReference type="NCBI Taxonomy" id="945543"/>
    <lineage>
        <taxon>Bacteria</taxon>
        <taxon>Pseudomonadati</taxon>
        <taxon>Pseudomonadota</taxon>
        <taxon>Gammaproteobacteria</taxon>
        <taxon>Vibrionales</taxon>
        <taxon>Vibrionaceae</taxon>
        <taxon>Vibrio</taxon>
        <taxon>Vibrio oreintalis group</taxon>
    </lineage>
</organism>
<feature type="domain" description="HTH merR-type" evidence="4">
    <location>
        <begin position="7"/>
        <end position="76"/>
    </location>
</feature>
<dbReference type="InterPro" id="IPR000551">
    <property type="entry name" value="MerR-type_HTH_dom"/>
</dbReference>
<accession>E8LXK7</accession>
<comment type="caution">
    <text evidence="5">The sequence shown here is derived from an EMBL/GenBank/DDBJ whole genome shotgun (WGS) entry which is preliminary data.</text>
</comment>
<dbReference type="PROSITE" id="PS50937">
    <property type="entry name" value="HTH_MERR_2"/>
    <property type="match status" value="1"/>
</dbReference>
<proteinExistence type="predicted"/>
<dbReference type="eggNOG" id="COG0789">
    <property type="taxonomic scope" value="Bacteria"/>
</dbReference>
<gene>
    <name evidence="5" type="ORF">VIBR0546_07097</name>
</gene>
<evidence type="ECO:0000256" key="3">
    <source>
        <dbReference type="ARBA" id="ARBA00023163"/>
    </source>
</evidence>
<dbReference type="InterPro" id="IPR047057">
    <property type="entry name" value="MerR_fam"/>
</dbReference>
<evidence type="ECO:0000313" key="5">
    <source>
        <dbReference type="EMBL" id="EGA64618.1"/>
    </source>
</evidence>
<keyword evidence="1" id="KW-0805">Transcription regulation</keyword>
<evidence type="ECO:0000313" key="6">
    <source>
        <dbReference type="Proteomes" id="UP000004371"/>
    </source>
</evidence>
<dbReference type="STRING" id="945543.VIBR0546_07097"/>
<evidence type="ECO:0000259" key="4">
    <source>
        <dbReference type="PROSITE" id="PS50937"/>
    </source>
</evidence>
<dbReference type="Proteomes" id="UP000004371">
    <property type="component" value="Unassembled WGS sequence"/>
</dbReference>
<dbReference type="AlphaFoldDB" id="E8LXK7"/>
<dbReference type="Gene3D" id="1.10.1660.10">
    <property type="match status" value="1"/>
</dbReference>